<keyword evidence="5" id="KW-1185">Reference proteome</keyword>
<gene>
    <name evidence="4" type="ORF">MAR_009902</name>
</gene>
<evidence type="ECO:0000313" key="5">
    <source>
        <dbReference type="Proteomes" id="UP001164746"/>
    </source>
</evidence>
<comment type="similarity">
    <text evidence="1 2">Belongs to the cytochrome P450 family.</text>
</comment>
<dbReference type="InterPro" id="IPR017972">
    <property type="entry name" value="Cyt_P450_CS"/>
</dbReference>
<evidence type="ECO:0000256" key="1">
    <source>
        <dbReference type="ARBA" id="ARBA00010617"/>
    </source>
</evidence>
<dbReference type="Pfam" id="PF00067">
    <property type="entry name" value="p450"/>
    <property type="match status" value="1"/>
</dbReference>
<dbReference type="Gene3D" id="1.10.630.10">
    <property type="entry name" value="Cytochrome P450"/>
    <property type="match status" value="1"/>
</dbReference>
<organism evidence="4 5">
    <name type="scientific">Mya arenaria</name>
    <name type="common">Soft-shell clam</name>
    <dbReference type="NCBI Taxonomy" id="6604"/>
    <lineage>
        <taxon>Eukaryota</taxon>
        <taxon>Metazoa</taxon>
        <taxon>Spiralia</taxon>
        <taxon>Lophotrochozoa</taxon>
        <taxon>Mollusca</taxon>
        <taxon>Bivalvia</taxon>
        <taxon>Autobranchia</taxon>
        <taxon>Heteroconchia</taxon>
        <taxon>Euheterodonta</taxon>
        <taxon>Imparidentia</taxon>
        <taxon>Neoheterodontei</taxon>
        <taxon>Myida</taxon>
        <taxon>Myoidea</taxon>
        <taxon>Myidae</taxon>
        <taxon>Mya</taxon>
    </lineage>
</organism>
<keyword evidence="2" id="KW-0479">Metal-binding</keyword>
<keyword evidence="2" id="KW-0560">Oxidoreductase</keyword>
<protein>
    <submittedName>
        <fullName evidence="4">CP4F2-like protein</fullName>
    </submittedName>
</protein>
<dbReference type="Proteomes" id="UP001164746">
    <property type="component" value="Chromosome 4"/>
</dbReference>
<keyword evidence="2" id="KW-0503">Monooxygenase</keyword>
<dbReference type="PANTHER" id="PTHR24291:SF201">
    <property type="entry name" value="CYTOCHROME P450, FAMILY 4, SUBFAMILY B, POLYPEPTIDE 7"/>
    <property type="match status" value="1"/>
</dbReference>
<accession>A0ABY7E2C2</accession>
<dbReference type="InterPro" id="IPR002401">
    <property type="entry name" value="Cyt_P450_E_grp-I"/>
</dbReference>
<dbReference type="EMBL" id="CP111015">
    <property type="protein sequence ID" value="WAR03344.1"/>
    <property type="molecule type" value="Genomic_DNA"/>
</dbReference>
<keyword evidence="2" id="KW-0349">Heme</keyword>
<dbReference type="PRINTS" id="PR00463">
    <property type="entry name" value="EP450I"/>
</dbReference>
<proteinExistence type="inferred from homology"/>
<dbReference type="PRINTS" id="PR00385">
    <property type="entry name" value="P450"/>
</dbReference>
<keyword evidence="2" id="KW-0408">Iron</keyword>
<dbReference type="PANTHER" id="PTHR24291">
    <property type="entry name" value="CYTOCHROME P450 FAMILY 4"/>
    <property type="match status" value="1"/>
</dbReference>
<name>A0ABY7E2C2_MYAAR</name>
<dbReference type="InterPro" id="IPR050196">
    <property type="entry name" value="Cytochrome_P450_Monoox"/>
</dbReference>
<dbReference type="CDD" id="cd20659">
    <property type="entry name" value="CYP4B_4F-like"/>
    <property type="match status" value="1"/>
</dbReference>
<keyword evidence="3" id="KW-0472">Membrane</keyword>
<dbReference type="InterPro" id="IPR036396">
    <property type="entry name" value="Cyt_P450_sf"/>
</dbReference>
<evidence type="ECO:0000256" key="3">
    <source>
        <dbReference type="SAM" id="Phobius"/>
    </source>
</evidence>
<keyword evidence="3" id="KW-1133">Transmembrane helix</keyword>
<keyword evidence="3" id="KW-0812">Transmembrane</keyword>
<sequence length="505" mass="57886">MAFLGISWTTIALTAVAGYLLTVIVRKYLGYRRDVNLLCKLPGMETEFLFGNSRQMPDLCEAGLKWMRENCGLRPRISIGWMGPFIGMVNVVHPDTVKVVLKSSIPKSRNVYQLVESWLGQGLLVSNGRKWARSRRLLTPAFHFDILKQYLLVKNNAAGVLVNKMQKYADEGEYFEVFSDVCLFSLDVILQCAFSYESDCQNVGTNHPYIQAVSELNELLADRFFKFWLYPDFLYYLTSKGRRWKRACNLVHTVAEKIIADRKQKLDEERCAGRETPCRDFLGILLTAQDEDGTGLTPGEIRNEVDTFLFEGHDTTTSGTSWILYSIAKYSDVQKKLHEEIDQVFGDRQSEDITWEDLSCLPYMTMVIKESLRLNPPVTFIQRVTDEPVDIGGFRIPAATNINIIVYNILNNPTVWKNSQEFIPERFSPENTDARDPFAFVPFSAGPRNCIGQIFAMNEMKTVVARIMRRFWLELDPDHVVQRQLGAVLRSKNGIRVRAVPRKLR</sequence>
<dbReference type="InterPro" id="IPR001128">
    <property type="entry name" value="Cyt_P450"/>
</dbReference>
<reference evidence="4" key="1">
    <citation type="submission" date="2022-11" db="EMBL/GenBank/DDBJ databases">
        <title>Centuries of genome instability and evolution in soft-shell clam transmissible cancer (bioRxiv).</title>
        <authorList>
            <person name="Hart S.F.M."/>
            <person name="Yonemitsu M.A."/>
            <person name="Giersch R.M."/>
            <person name="Beal B.F."/>
            <person name="Arriagada G."/>
            <person name="Davis B.W."/>
            <person name="Ostrander E.A."/>
            <person name="Goff S.P."/>
            <person name="Metzger M.J."/>
        </authorList>
    </citation>
    <scope>NUCLEOTIDE SEQUENCE</scope>
    <source>
        <strain evidence="4">MELC-2E11</strain>
        <tissue evidence="4">Siphon/mantle</tissue>
    </source>
</reference>
<feature type="transmembrane region" description="Helical" evidence="3">
    <location>
        <begin position="6"/>
        <end position="25"/>
    </location>
</feature>
<evidence type="ECO:0000313" key="4">
    <source>
        <dbReference type="EMBL" id="WAR03344.1"/>
    </source>
</evidence>
<evidence type="ECO:0000256" key="2">
    <source>
        <dbReference type="RuleBase" id="RU000461"/>
    </source>
</evidence>
<dbReference type="SUPFAM" id="SSF48264">
    <property type="entry name" value="Cytochrome P450"/>
    <property type="match status" value="1"/>
</dbReference>
<dbReference type="PROSITE" id="PS00086">
    <property type="entry name" value="CYTOCHROME_P450"/>
    <property type="match status" value="1"/>
</dbReference>